<keyword evidence="11" id="KW-0175">Coiled coil</keyword>
<keyword evidence="9" id="KW-0406">Ion transport</keyword>
<gene>
    <name evidence="13" type="ORF">C7435_2348</name>
</gene>
<proteinExistence type="inferred from homology"/>
<evidence type="ECO:0000256" key="2">
    <source>
        <dbReference type="ARBA" id="ARBA00009765"/>
    </source>
</evidence>
<dbReference type="SUPFAM" id="SSF143865">
    <property type="entry name" value="CorA soluble domain-like"/>
    <property type="match status" value="1"/>
</dbReference>
<evidence type="ECO:0000256" key="12">
    <source>
        <dbReference type="SAM" id="Phobius"/>
    </source>
</evidence>
<dbReference type="InterPro" id="IPR045863">
    <property type="entry name" value="CorA_TM1_TM2"/>
</dbReference>
<keyword evidence="8 12" id="KW-1133">Transmembrane helix</keyword>
<evidence type="ECO:0000256" key="8">
    <source>
        <dbReference type="ARBA" id="ARBA00022989"/>
    </source>
</evidence>
<dbReference type="GO" id="GO:0015087">
    <property type="term" value="F:cobalt ion transmembrane transporter activity"/>
    <property type="evidence" value="ECO:0007669"/>
    <property type="project" value="TreeGrafter"/>
</dbReference>
<dbReference type="GO" id="GO:0000287">
    <property type="term" value="F:magnesium ion binding"/>
    <property type="evidence" value="ECO:0007669"/>
    <property type="project" value="TreeGrafter"/>
</dbReference>
<keyword evidence="4" id="KW-1003">Cell membrane</keyword>
<dbReference type="GO" id="GO:0015095">
    <property type="term" value="F:magnesium ion transmembrane transporter activity"/>
    <property type="evidence" value="ECO:0007669"/>
    <property type="project" value="TreeGrafter"/>
</dbReference>
<sequence>MDDTAGILYAASISGDGRASPLSGAAVAHEIADDALAWVHLDGRHEASRAWIENELDYLDPLIIDALLADETRPRLLEFENGAMMILRGVNLNADAQPEDMVSVRVWVDPSRIISVQRRPLKAVRDIQDKLAAGNGPKDAGEFVGQLSARLFERMEPVMTELHERLDEVEERVMETPSIAERQEITALRKQAIIFRRYFAPQRDVIAYLRTSELDWLSTGHRRRLQENLDRITRYLEDLDAIRERAQIVKDELANALADRMNKNLYVLSLVAAIFLPLGFLTGLLGINVGGIPGADLQSAFWIFLVILAGISAVQIWIFRLMKWL</sequence>
<keyword evidence="6 12" id="KW-0812">Transmembrane</keyword>
<dbReference type="OrthoDB" id="9803484at2"/>
<dbReference type="CDD" id="cd12833">
    <property type="entry name" value="ZntB-like_1"/>
    <property type="match status" value="1"/>
</dbReference>
<feature type="coiled-coil region" evidence="11">
    <location>
        <begin position="222"/>
        <end position="259"/>
    </location>
</feature>
<evidence type="ECO:0000313" key="14">
    <source>
        <dbReference type="Proteomes" id="UP000273675"/>
    </source>
</evidence>
<evidence type="ECO:0000256" key="10">
    <source>
        <dbReference type="ARBA" id="ARBA00023136"/>
    </source>
</evidence>
<evidence type="ECO:0000256" key="5">
    <source>
        <dbReference type="ARBA" id="ARBA00022519"/>
    </source>
</evidence>
<evidence type="ECO:0000313" key="13">
    <source>
        <dbReference type="EMBL" id="RKQ96096.1"/>
    </source>
</evidence>
<name>A0A495D2W4_9PROT</name>
<evidence type="ECO:0000256" key="6">
    <source>
        <dbReference type="ARBA" id="ARBA00022692"/>
    </source>
</evidence>
<dbReference type="AlphaFoldDB" id="A0A495D2W4"/>
<feature type="transmembrane region" description="Helical" evidence="12">
    <location>
        <begin position="299"/>
        <end position="319"/>
    </location>
</feature>
<evidence type="ECO:0000256" key="1">
    <source>
        <dbReference type="ARBA" id="ARBA00004651"/>
    </source>
</evidence>
<keyword evidence="7" id="KW-0862">Zinc</keyword>
<dbReference type="InterPro" id="IPR045861">
    <property type="entry name" value="CorA_cytoplasmic_dom"/>
</dbReference>
<comment type="similarity">
    <text evidence="2">Belongs to the CorA metal ion transporter (MIT) (TC 1.A.35) family.</text>
</comment>
<dbReference type="GO" id="GO:0005886">
    <property type="term" value="C:plasma membrane"/>
    <property type="evidence" value="ECO:0007669"/>
    <property type="project" value="UniProtKB-SubCell"/>
</dbReference>
<reference evidence="13 14" key="1">
    <citation type="submission" date="2018-10" db="EMBL/GenBank/DDBJ databases">
        <title>Genomic Encyclopedia of Type Strains, Phase IV (KMG-IV): sequencing the most valuable type-strain genomes for metagenomic binning, comparative biology and taxonomic classification.</title>
        <authorList>
            <person name="Goeker M."/>
        </authorList>
    </citation>
    <scope>NUCLEOTIDE SEQUENCE [LARGE SCALE GENOMIC DNA]</scope>
    <source>
        <strain evidence="13 14">DSM 4734</strain>
    </source>
</reference>
<dbReference type="PANTHER" id="PTHR46494">
    <property type="entry name" value="CORA FAMILY METAL ION TRANSPORTER (EUROFUNG)"/>
    <property type="match status" value="1"/>
</dbReference>
<dbReference type="GO" id="GO:0050897">
    <property type="term" value="F:cobalt ion binding"/>
    <property type="evidence" value="ECO:0007669"/>
    <property type="project" value="TreeGrafter"/>
</dbReference>
<keyword evidence="3" id="KW-0813">Transport</keyword>
<dbReference type="Pfam" id="PF01544">
    <property type="entry name" value="CorA"/>
    <property type="match status" value="1"/>
</dbReference>
<evidence type="ECO:0000256" key="7">
    <source>
        <dbReference type="ARBA" id="ARBA00022833"/>
    </source>
</evidence>
<dbReference type="Gene3D" id="1.20.58.340">
    <property type="entry name" value="Magnesium transport protein CorA, transmembrane region"/>
    <property type="match status" value="2"/>
</dbReference>
<organism evidence="13 14">
    <name type="scientific">Maricaulis maris</name>
    <dbReference type="NCBI Taxonomy" id="74318"/>
    <lineage>
        <taxon>Bacteria</taxon>
        <taxon>Pseudomonadati</taxon>
        <taxon>Pseudomonadota</taxon>
        <taxon>Alphaproteobacteria</taxon>
        <taxon>Maricaulales</taxon>
        <taxon>Maricaulaceae</taxon>
        <taxon>Maricaulis</taxon>
    </lineage>
</organism>
<accession>A0A495D2W4</accession>
<feature type="transmembrane region" description="Helical" evidence="12">
    <location>
        <begin position="265"/>
        <end position="287"/>
    </location>
</feature>
<evidence type="ECO:0000256" key="3">
    <source>
        <dbReference type="ARBA" id="ARBA00022448"/>
    </source>
</evidence>
<comment type="caution">
    <text evidence="13">The sequence shown here is derived from an EMBL/GenBank/DDBJ whole genome shotgun (WGS) entry which is preliminary data.</text>
</comment>
<evidence type="ECO:0000256" key="9">
    <source>
        <dbReference type="ARBA" id="ARBA00023065"/>
    </source>
</evidence>
<protein>
    <submittedName>
        <fullName evidence="13">Zinc transporter</fullName>
    </submittedName>
</protein>
<comment type="subcellular location">
    <subcellularLocation>
        <location evidence="1">Cell membrane</location>
        <topology evidence="1">Multi-pass membrane protein</topology>
    </subcellularLocation>
</comment>
<dbReference type="RefSeq" id="WP_121211670.1">
    <property type="nucleotide sequence ID" value="NZ_RBIM01000005.1"/>
</dbReference>
<dbReference type="InterPro" id="IPR002523">
    <property type="entry name" value="MgTranspt_CorA/ZnTranspt_ZntB"/>
</dbReference>
<evidence type="ECO:0000256" key="11">
    <source>
        <dbReference type="SAM" id="Coils"/>
    </source>
</evidence>
<dbReference type="Proteomes" id="UP000273675">
    <property type="component" value="Unassembled WGS sequence"/>
</dbReference>
<keyword evidence="5" id="KW-0997">Cell inner membrane</keyword>
<dbReference type="PANTHER" id="PTHR46494:SF3">
    <property type="entry name" value="ZINC TRANSPORT PROTEIN ZNTB"/>
    <property type="match status" value="1"/>
</dbReference>
<dbReference type="Gene3D" id="3.30.460.20">
    <property type="entry name" value="CorA soluble domain-like"/>
    <property type="match status" value="1"/>
</dbReference>
<dbReference type="SUPFAM" id="SSF144083">
    <property type="entry name" value="Magnesium transport protein CorA, transmembrane region"/>
    <property type="match status" value="1"/>
</dbReference>
<evidence type="ECO:0000256" key="4">
    <source>
        <dbReference type="ARBA" id="ARBA00022475"/>
    </source>
</evidence>
<dbReference type="EMBL" id="RBIM01000005">
    <property type="protein sequence ID" value="RKQ96096.1"/>
    <property type="molecule type" value="Genomic_DNA"/>
</dbReference>
<keyword evidence="10 12" id="KW-0472">Membrane</keyword>